<dbReference type="Proteomes" id="UP000467840">
    <property type="component" value="Chromosome 4"/>
</dbReference>
<sequence>MSTNETPILWCDNVGAAYLTANPIFHAHMKHVEVDFHYVHDKVTKKELQVKYLSSQDQLADVLTKPLPRQRFTALRQQLTILPLADLQYQPTTLYSCIYIGYAIYNEQLFNFTVSMAAKVVKQVNSVLPVYNEIVPALLKDGVWNLSKTCSFTLGVPIGPMLAKSIKNISKIHCLENGLVEKYSRNAERNTGKYPDRLYGSFEEDPGFFNIGDSLDLVPIVAFHGRGKRAEALLLTFWLSTFAFGGSNAGGKLVMVILSMPEGISLRFPWLVKVREDKSPEKYSSSAEVVEMYNVQKLREQNKH</sequence>
<reference evidence="8 9" key="1">
    <citation type="journal article" date="2020" name="Mol. Plant">
        <title>The Chromosome-Based Rubber Tree Genome Provides New Insights into Spurge Genome Evolution and Rubber Biosynthesis.</title>
        <authorList>
            <person name="Liu J."/>
            <person name="Shi C."/>
            <person name="Shi C.C."/>
            <person name="Li W."/>
            <person name="Zhang Q.J."/>
            <person name="Zhang Y."/>
            <person name="Li K."/>
            <person name="Lu H.F."/>
            <person name="Shi C."/>
            <person name="Zhu S.T."/>
            <person name="Xiao Z.Y."/>
            <person name="Nan H."/>
            <person name="Yue Y."/>
            <person name="Zhu X.G."/>
            <person name="Wu Y."/>
            <person name="Hong X.N."/>
            <person name="Fan G.Y."/>
            <person name="Tong Y."/>
            <person name="Zhang D."/>
            <person name="Mao C.L."/>
            <person name="Liu Y.L."/>
            <person name="Hao S.J."/>
            <person name="Liu W.Q."/>
            <person name="Lv M.Q."/>
            <person name="Zhang H.B."/>
            <person name="Liu Y."/>
            <person name="Hu-Tang G.R."/>
            <person name="Wang J.P."/>
            <person name="Wang J.H."/>
            <person name="Sun Y.H."/>
            <person name="Ni S.B."/>
            <person name="Chen W.B."/>
            <person name="Zhang X.C."/>
            <person name="Jiao Y.N."/>
            <person name="Eichler E.E."/>
            <person name="Li G.H."/>
            <person name="Liu X."/>
            <person name="Gao L.Z."/>
        </authorList>
    </citation>
    <scope>NUCLEOTIDE SEQUENCE [LARGE SCALE GENOMIC DNA]</scope>
    <source>
        <strain evidence="9">cv. GT1</strain>
        <tissue evidence="8">Leaf</tissue>
    </source>
</reference>
<keyword evidence="3" id="KW-0132">Cell division</keyword>
<dbReference type="PANTHER" id="PTHR45674">
    <property type="entry name" value="DNA LIGASE 1/3 FAMILY MEMBER"/>
    <property type="match status" value="1"/>
</dbReference>
<keyword evidence="6" id="KW-0234">DNA repair</keyword>
<dbReference type="Gene3D" id="2.40.50.140">
    <property type="entry name" value="Nucleic acid-binding proteins"/>
    <property type="match status" value="1"/>
</dbReference>
<dbReference type="GO" id="GO:0005634">
    <property type="term" value="C:nucleus"/>
    <property type="evidence" value="ECO:0007669"/>
    <property type="project" value="TreeGrafter"/>
</dbReference>
<dbReference type="SUPFAM" id="SSF50249">
    <property type="entry name" value="Nucleic acid-binding proteins"/>
    <property type="match status" value="1"/>
</dbReference>
<evidence type="ECO:0000256" key="5">
    <source>
        <dbReference type="ARBA" id="ARBA00023172"/>
    </source>
</evidence>
<organism evidence="8 9">
    <name type="scientific">Hevea brasiliensis</name>
    <name type="common">Para rubber tree</name>
    <name type="synonym">Siphonia brasiliensis</name>
    <dbReference type="NCBI Taxonomy" id="3981"/>
    <lineage>
        <taxon>Eukaryota</taxon>
        <taxon>Viridiplantae</taxon>
        <taxon>Streptophyta</taxon>
        <taxon>Embryophyta</taxon>
        <taxon>Tracheophyta</taxon>
        <taxon>Spermatophyta</taxon>
        <taxon>Magnoliopsida</taxon>
        <taxon>eudicotyledons</taxon>
        <taxon>Gunneridae</taxon>
        <taxon>Pentapetalae</taxon>
        <taxon>rosids</taxon>
        <taxon>fabids</taxon>
        <taxon>Malpighiales</taxon>
        <taxon>Euphorbiaceae</taxon>
        <taxon>Crotonoideae</taxon>
        <taxon>Micrandreae</taxon>
        <taxon>Hevea</taxon>
    </lineage>
</organism>
<evidence type="ECO:0000256" key="6">
    <source>
        <dbReference type="ARBA" id="ARBA00023204"/>
    </source>
</evidence>
<keyword evidence="7" id="KW-0131">Cell cycle</keyword>
<evidence type="ECO:0000313" key="9">
    <source>
        <dbReference type="Proteomes" id="UP000467840"/>
    </source>
</evidence>
<dbReference type="GO" id="GO:0006273">
    <property type="term" value="P:lagging strand elongation"/>
    <property type="evidence" value="ECO:0007669"/>
    <property type="project" value="TreeGrafter"/>
</dbReference>
<comment type="similarity">
    <text evidence="1">Belongs to the ATP-dependent DNA ligase family.</text>
</comment>
<dbReference type="Gene3D" id="1.10.3260.10">
    <property type="entry name" value="DNA ligase, ATP-dependent, N-terminal domain"/>
    <property type="match status" value="1"/>
</dbReference>
<name>A0A6A6LK39_HEVBR</name>
<dbReference type="GO" id="GO:0006281">
    <property type="term" value="P:DNA repair"/>
    <property type="evidence" value="ECO:0007669"/>
    <property type="project" value="UniProtKB-KW"/>
</dbReference>
<evidence type="ECO:0000256" key="4">
    <source>
        <dbReference type="ARBA" id="ARBA00022763"/>
    </source>
</evidence>
<keyword evidence="9" id="KW-1185">Reference proteome</keyword>
<dbReference type="GO" id="GO:0003910">
    <property type="term" value="F:DNA ligase (ATP) activity"/>
    <property type="evidence" value="ECO:0007669"/>
    <property type="project" value="InterPro"/>
</dbReference>
<dbReference type="GO" id="GO:0006310">
    <property type="term" value="P:DNA recombination"/>
    <property type="evidence" value="ECO:0007669"/>
    <property type="project" value="UniProtKB-KW"/>
</dbReference>
<evidence type="ECO:0000256" key="1">
    <source>
        <dbReference type="ARBA" id="ARBA00007572"/>
    </source>
</evidence>
<evidence type="ECO:0000256" key="2">
    <source>
        <dbReference type="ARBA" id="ARBA00022598"/>
    </source>
</evidence>
<evidence type="ECO:0000313" key="8">
    <source>
        <dbReference type="EMBL" id="KAF2300648.1"/>
    </source>
</evidence>
<dbReference type="GO" id="GO:0005739">
    <property type="term" value="C:mitochondrion"/>
    <property type="evidence" value="ECO:0007669"/>
    <property type="project" value="TreeGrafter"/>
</dbReference>
<dbReference type="InterPro" id="IPR050191">
    <property type="entry name" value="ATP-dep_DNA_ligase"/>
</dbReference>
<proteinExistence type="inferred from homology"/>
<protein>
    <submittedName>
        <fullName evidence="8">Uncharacterized protein</fullName>
    </submittedName>
</protein>
<evidence type="ECO:0000256" key="7">
    <source>
        <dbReference type="ARBA" id="ARBA00023306"/>
    </source>
</evidence>
<keyword evidence="2" id="KW-0436">Ligase</keyword>
<evidence type="ECO:0000256" key="3">
    <source>
        <dbReference type="ARBA" id="ARBA00022618"/>
    </source>
</evidence>
<dbReference type="AlphaFoldDB" id="A0A6A6LK39"/>
<comment type="caution">
    <text evidence="8">The sequence shown here is derived from an EMBL/GenBank/DDBJ whole genome shotgun (WGS) entry which is preliminary data.</text>
</comment>
<dbReference type="EMBL" id="JAAGAX010000010">
    <property type="protein sequence ID" value="KAF2300648.1"/>
    <property type="molecule type" value="Genomic_DNA"/>
</dbReference>
<dbReference type="InterPro" id="IPR036599">
    <property type="entry name" value="DNA_ligase_N_sf"/>
</dbReference>
<dbReference type="GO" id="GO:0003677">
    <property type="term" value="F:DNA binding"/>
    <property type="evidence" value="ECO:0007669"/>
    <property type="project" value="InterPro"/>
</dbReference>
<accession>A0A6A6LK39</accession>
<dbReference type="GO" id="GO:0051301">
    <property type="term" value="P:cell division"/>
    <property type="evidence" value="ECO:0007669"/>
    <property type="project" value="UniProtKB-KW"/>
</dbReference>
<dbReference type="InterPro" id="IPR012340">
    <property type="entry name" value="NA-bd_OB-fold"/>
</dbReference>
<keyword evidence="5" id="KW-0233">DNA recombination</keyword>
<keyword evidence="4" id="KW-0227">DNA damage</keyword>
<gene>
    <name evidence="8" type="ORF">GH714_014937</name>
</gene>
<dbReference type="CDD" id="cd09272">
    <property type="entry name" value="RNase_HI_RT_Ty1"/>
    <property type="match status" value="1"/>
</dbReference>
<dbReference type="PANTHER" id="PTHR45674:SF4">
    <property type="entry name" value="DNA LIGASE 1"/>
    <property type="match status" value="1"/>
</dbReference>